<evidence type="ECO:0000259" key="2">
    <source>
        <dbReference type="Pfam" id="PF03713"/>
    </source>
</evidence>
<dbReference type="InterPro" id="IPR005183">
    <property type="entry name" value="DUF305_CopM-like"/>
</dbReference>
<feature type="compositionally biased region" description="Gly residues" evidence="1">
    <location>
        <begin position="1"/>
        <end position="20"/>
    </location>
</feature>
<evidence type="ECO:0000256" key="1">
    <source>
        <dbReference type="SAM" id="MobiDB-lite"/>
    </source>
</evidence>
<dbReference type="PANTHER" id="PTHR36933:SF1">
    <property type="entry name" value="SLL0788 PROTEIN"/>
    <property type="match status" value="1"/>
</dbReference>
<dbReference type="EMBL" id="VUOA01000006">
    <property type="protein sequence ID" value="KAA2242366.1"/>
    <property type="molecule type" value="Genomic_DNA"/>
</dbReference>
<dbReference type="PANTHER" id="PTHR36933">
    <property type="entry name" value="SLL0788 PROTEIN"/>
    <property type="match status" value="1"/>
</dbReference>
<feature type="domain" description="DUF305" evidence="2">
    <location>
        <begin position="57"/>
        <end position="115"/>
    </location>
</feature>
<dbReference type="AlphaFoldDB" id="A0A5B2VW14"/>
<proteinExistence type="predicted"/>
<comment type="caution">
    <text evidence="3">The sequence shown here is derived from an EMBL/GenBank/DDBJ whole genome shotgun (WGS) entry which is preliminary data.</text>
</comment>
<evidence type="ECO:0000313" key="3">
    <source>
        <dbReference type="EMBL" id="KAA2242366.1"/>
    </source>
</evidence>
<dbReference type="Proteomes" id="UP000323142">
    <property type="component" value="Unassembled WGS sequence"/>
</dbReference>
<feature type="region of interest" description="Disordered" evidence="1">
    <location>
        <begin position="1"/>
        <end position="39"/>
    </location>
</feature>
<reference evidence="3 4" key="2">
    <citation type="submission" date="2019-09" db="EMBL/GenBank/DDBJ databases">
        <authorList>
            <person name="Jin C."/>
        </authorList>
    </citation>
    <scope>NUCLEOTIDE SEQUENCE [LARGE SCALE GENOMIC DNA]</scope>
    <source>
        <strain evidence="3 4">BN140002</strain>
    </source>
</reference>
<sequence>MDHGRMGPGSQGADQGGMHGGMHHTPPANAAATQPDTPATTAFRDINARMHREMDIRYTNDVEVDFMRNMIPHHESAVAMARVVLEHSKEPETRRLAEEVIRAQETEITQMRAFLKRRGVEP</sequence>
<organism evidence="3 4">
    <name type="scientific">Salinarimonas soli</name>
    <dbReference type="NCBI Taxonomy" id="1638099"/>
    <lineage>
        <taxon>Bacteria</taxon>
        <taxon>Pseudomonadati</taxon>
        <taxon>Pseudomonadota</taxon>
        <taxon>Alphaproteobacteria</taxon>
        <taxon>Hyphomicrobiales</taxon>
        <taxon>Salinarimonadaceae</taxon>
        <taxon>Salinarimonas</taxon>
    </lineage>
</organism>
<reference evidence="3 4" key="1">
    <citation type="submission" date="2019-09" db="EMBL/GenBank/DDBJ databases">
        <title>Salinarimonas rosea gen. nov., sp. nov., a new member of the a-2 subgroup of the Proteobacteria.</title>
        <authorList>
            <person name="Liu J."/>
        </authorList>
    </citation>
    <scope>NUCLEOTIDE SEQUENCE [LARGE SCALE GENOMIC DNA]</scope>
    <source>
        <strain evidence="3 4">BN140002</strain>
    </source>
</reference>
<dbReference type="Gene3D" id="1.20.1260.10">
    <property type="match status" value="1"/>
</dbReference>
<dbReference type="Pfam" id="PF03713">
    <property type="entry name" value="DUF305"/>
    <property type="match status" value="1"/>
</dbReference>
<name>A0A5B2VW14_9HYPH</name>
<dbReference type="InterPro" id="IPR012347">
    <property type="entry name" value="Ferritin-like"/>
</dbReference>
<accession>A0A5B2VW14</accession>
<gene>
    <name evidence="3" type="ORF">F0L46_02885</name>
</gene>
<dbReference type="OrthoDB" id="517560at2"/>
<keyword evidence="4" id="KW-1185">Reference proteome</keyword>
<evidence type="ECO:0000313" key="4">
    <source>
        <dbReference type="Proteomes" id="UP000323142"/>
    </source>
</evidence>
<feature type="compositionally biased region" description="Low complexity" evidence="1">
    <location>
        <begin position="23"/>
        <end position="39"/>
    </location>
</feature>
<protein>
    <submittedName>
        <fullName evidence="3">DUF305 domain-containing protein</fullName>
    </submittedName>
</protein>